<dbReference type="GO" id="GO:0006955">
    <property type="term" value="P:immune response"/>
    <property type="evidence" value="ECO:0007669"/>
    <property type="project" value="InterPro"/>
</dbReference>
<feature type="domain" description="LamG-like jellyroll fold" evidence="5">
    <location>
        <begin position="778"/>
        <end position="920"/>
    </location>
</feature>
<dbReference type="Pfam" id="PF13385">
    <property type="entry name" value="Laminin_G_3"/>
    <property type="match status" value="3"/>
</dbReference>
<dbReference type="PANTHER" id="PTHR46943:SF1">
    <property type="entry name" value="PENTRAXIN-RELATED PROTEIN PTX3"/>
    <property type="match status" value="1"/>
</dbReference>
<keyword evidence="8" id="KW-1185">Reference proteome</keyword>
<sequence>MRAVVLSLGVSLVAGLSPATTGLALADAPSGEPVRAAASGAAPVTEEEARARAKASGEPVEVVALRSESSEVYATPDGDLEAREYLRPVWTRLNGGWEAVDTGLRTTDGGVAPKASTVGLVFSGGGEEAPLVRMTRAGRSMSLSWPTTLPKPVLSGAVATYPSVLPDVDLRMTAQEDGFTQLLVVKSAEAAHSPALEELRMKLAGEGLELRKSTEGGLTAVDRGSGGAVFEAPKPMMWDSSPGSPPEGVARTRASEASSQEPGAGESGKLAPVAVEVGADQDELVLTPDEDVLKGEDTAYPVFIDPQWSSPQATAWTMASDYWASSPQWKFNGASDAGMGYCNWMTCNPGDTKRLFYRVPVSKFAGKSILSAEFVVRNTHSASCTKKAVELWETKGISSSTTWNTQKASGFWIKKLATESFAYGYSGCGAKDAEFNVKSAVQSAANSKDSTMTFGLRAASESDAYAWKRFSDKAHLRVTYNRPPLQVKMSQLVMEYGGTCKKPASAARVRTLGTIRANNVTDPDGDPVSVQFQAKWDAGDGKGLIARWSPARTSSAKSGSSFTIGLPKSIPENKQIHWYARAYDGAQYSPWSHAGDATGCYFVHDTKEPKAPTITSPEYPPSDPQDPLDTPFDGVGQYGNFTIKGADTDVVKYWYGINADPSSKNSVTTSKGAAQVVKMLPSDPGTNILTAKAIDASGRASETYTYLFRVKAGQPERATWQLDEGAGAQAAQGSTPDRVLEVQGEPQYGLQGVKGTAIGFDGVDDYAQSDISVVDTDRGFTVSAWVKLSKMPTSTATVAMQPGNNRPGFELYYSSAYERWIFNQYESDTPDAKIVRAMAPQPGGVKVGEWQHLVGSYNGSERFIELYVDGKQVGQADLPSAWNARRGLVLGAASHGGKAGSFFPGAIDQVQIFDKRITANEVDKLGRHERVGDPGRPATAVFEMDDTVESTALAKGLRGQGGVLPADFHGGVTTGVEGVAGTAARFNGTDGYGRIGKTSGPHVNTSRSFAVMTWAKLDKKPTKAAIIAAQAGRERPGFELYYSEAHKRWAFNQYSSDAADAKVIRAMQPDEYQYKEDTWVHLAGVHDVVANTLTLYVNGTKAGSTPLDGAFYADQSMFIGAGQYSGAVDNHFPGTIDDVRLFDRTVSAEEVQQVYKQRPLVKARWKYDTATSTSPATTPNEVAKGAALTLNGGAALDEFAGATETLGELGALVLDGTSGYASLNAAPVDTTGSFTFATWAQASATPEKPVTLASADGTKRGAFTIGYVPDPVSPDNGPGHWELKIGEEDTTQTTVVRVQAGEFYDVGLWNHLTLTYDGFKREARLYVNGLLTEIACADADGDGDGGNASCEDLVPWAENALTFKATSLQIGRSAHDGSDAGRFPGLVDDTWLFQGVLDEDQVAKLAASIYDIPTVVPGD</sequence>
<dbReference type="Gene3D" id="2.60.120.200">
    <property type="match status" value="3"/>
</dbReference>
<dbReference type="SMART" id="SM00560">
    <property type="entry name" value="LamGL"/>
    <property type="match status" value="3"/>
</dbReference>
<dbReference type="InterPro" id="IPR013320">
    <property type="entry name" value="ConA-like_dom_sf"/>
</dbReference>
<evidence type="ECO:0000313" key="6">
    <source>
        <dbReference type="EMBL" id="GFH78513.1"/>
    </source>
</evidence>
<feature type="signal peptide" evidence="4">
    <location>
        <begin position="1"/>
        <end position="26"/>
    </location>
</feature>
<feature type="region of interest" description="Disordered" evidence="3">
    <location>
        <begin position="232"/>
        <end position="269"/>
    </location>
</feature>
<gene>
    <name evidence="7" type="ORF">GCM10010227_53040</name>
    <name evidence="6" type="ORF">Sgou_31830</name>
</gene>
<organism evidence="7 9">
    <name type="scientific">Streptomyces gougerotii</name>
    <dbReference type="NCBI Taxonomy" id="53448"/>
    <lineage>
        <taxon>Bacteria</taxon>
        <taxon>Bacillati</taxon>
        <taxon>Actinomycetota</taxon>
        <taxon>Actinomycetes</taxon>
        <taxon>Kitasatosporales</taxon>
        <taxon>Streptomycetaceae</taxon>
        <taxon>Streptomyces</taxon>
        <taxon>Streptomyces diastaticus group</taxon>
    </lineage>
</organism>
<evidence type="ECO:0000313" key="9">
    <source>
        <dbReference type="Proteomes" id="UP000660975"/>
    </source>
</evidence>
<evidence type="ECO:0000256" key="4">
    <source>
        <dbReference type="SAM" id="SignalP"/>
    </source>
</evidence>
<dbReference type="SUPFAM" id="SSF49899">
    <property type="entry name" value="Concanavalin A-like lectins/glucanases"/>
    <property type="match status" value="3"/>
</dbReference>
<dbReference type="EMBL" id="BLLO01000018">
    <property type="protein sequence ID" value="GFH78513.1"/>
    <property type="molecule type" value="Genomic_DNA"/>
</dbReference>
<evidence type="ECO:0000313" key="8">
    <source>
        <dbReference type="Proteomes" id="UP000480804"/>
    </source>
</evidence>
<keyword evidence="2" id="KW-1015">Disulfide bond</keyword>
<dbReference type="EMBL" id="BMSC01000025">
    <property type="protein sequence ID" value="GGU91234.1"/>
    <property type="molecule type" value="Genomic_DNA"/>
</dbReference>
<protein>
    <recommendedName>
        <fullName evidence="5">LamG-like jellyroll fold domain-containing protein</fullName>
    </recommendedName>
</protein>
<evidence type="ECO:0000256" key="1">
    <source>
        <dbReference type="ARBA" id="ARBA00022729"/>
    </source>
</evidence>
<proteinExistence type="predicted"/>
<reference evidence="6 8" key="2">
    <citation type="submission" date="2020-02" db="EMBL/GenBank/DDBJ databases">
        <title>Whole genome shotgun sequence of Streptomyces gougerotii NBRC 13043.</title>
        <authorList>
            <person name="Ichikawa N."/>
            <person name="Komaki H."/>
            <person name="Tamura T."/>
        </authorList>
    </citation>
    <scope>NUCLEOTIDE SEQUENCE [LARGE SCALE GENOMIC DNA]</scope>
    <source>
        <strain evidence="6 8">NBRC 13043</strain>
    </source>
</reference>
<reference evidence="7" key="3">
    <citation type="submission" date="2020-09" db="EMBL/GenBank/DDBJ databases">
        <authorList>
            <person name="Sun Q."/>
            <person name="Ohkuma M."/>
        </authorList>
    </citation>
    <scope>NUCLEOTIDE SEQUENCE</scope>
    <source>
        <strain evidence="7">JCM 4136</strain>
    </source>
</reference>
<dbReference type="InterPro" id="IPR006558">
    <property type="entry name" value="LamG-like"/>
</dbReference>
<reference evidence="7" key="1">
    <citation type="journal article" date="2014" name="Int. J. Syst. Evol. Microbiol.">
        <title>Complete genome sequence of Corynebacterium casei LMG S-19264T (=DSM 44701T), isolated from a smear-ripened cheese.</title>
        <authorList>
            <consortium name="US DOE Joint Genome Institute (JGI-PGF)"/>
            <person name="Walter F."/>
            <person name="Albersmeier A."/>
            <person name="Kalinowski J."/>
            <person name="Ruckert C."/>
        </authorList>
    </citation>
    <scope>NUCLEOTIDE SEQUENCE</scope>
    <source>
        <strain evidence="7">JCM 4136</strain>
    </source>
</reference>
<feature type="chain" id="PRO_5034722457" description="LamG-like jellyroll fold domain-containing protein" evidence="4">
    <location>
        <begin position="27"/>
        <end position="1419"/>
    </location>
</feature>
<comment type="caution">
    <text evidence="7">The sequence shown here is derived from an EMBL/GenBank/DDBJ whole genome shotgun (WGS) entry which is preliminary data.</text>
</comment>
<accession>A0A8H9LTT5</accession>
<evidence type="ECO:0000259" key="5">
    <source>
        <dbReference type="SMART" id="SM00560"/>
    </source>
</evidence>
<dbReference type="InterPro" id="IPR042837">
    <property type="entry name" value="PTX3"/>
</dbReference>
<evidence type="ECO:0000256" key="2">
    <source>
        <dbReference type="ARBA" id="ARBA00023157"/>
    </source>
</evidence>
<feature type="domain" description="LamG-like jellyroll fold" evidence="5">
    <location>
        <begin position="1007"/>
        <end position="1149"/>
    </location>
</feature>
<dbReference type="PANTHER" id="PTHR46943">
    <property type="entry name" value="PENTRAXIN-RELATED PROTEIN PTX3"/>
    <property type="match status" value="1"/>
</dbReference>
<evidence type="ECO:0000256" key="3">
    <source>
        <dbReference type="SAM" id="MobiDB-lite"/>
    </source>
</evidence>
<evidence type="ECO:0000313" key="7">
    <source>
        <dbReference type="EMBL" id="GGU91234.1"/>
    </source>
</evidence>
<dbReference type="Proteomes" id="UP000660975">
    <property type="component" value="Unassembled WGS sequence"/>
</dbReference>
<dbReference type="Proteomes" id="UP000480804">
    <property type="component" value="Unassembled WGS sequence"/>
</dbReference>
<dbReference type="NCBIfam" id="NF033679">
    <property type="entry name" value="DNRLRE_dom"/>
    <property type="match status" value="1"/>
</dbReference>
<feature type="domain" description="LamG-like jellyroll fold" evidence="5">
    <location>
        <begin position="1232"/>
        <end position="1400"/>
    </location>
</feature>
<keyword evidence="1 4" id="KW-0732">Signal</keyword>
<name>A0A8H9LTT5_9ACTN</name>